<protein>
    <submittedName>
        <fullName evidence="2">Uncharacterized protein</fullName>
    </submittedName>
</protein>
<feature type="transmembrane region" description="Helical" evidence="1">
    <location>
        <begin position="42"/>
        <end position="58"/>
    </location>
</feature>
<reference evidence="2 3" key="1">
    <citation type="submission" date="2020-08" db="EMBL/GenBank/DDBJ databases">
        <title>Sequencing the genomes of 1000 actinobacteria strains.</title>
        <authorList>
            <person name="Klenk H.-P."/>
        </authorList>
    </citation>
    <scope>NUCLEOTIDE SEQUENCE [LARGE SCALE GENOMIC DNA]</scope>
    <source>
        <strain evidence="2 3">DSM 45486</strain>
    </source>
</reference>
<evidence type="ECO:0000313" key="2">
    <source>
        <dbReference type="EMBL" id="MBB5806051.1"/>
    </source>
</evidence>
<sequence>MRGRGVVPGVLLGAASSLVIGGVAEAADGSEAALVSLEAPVGIGAVAFGVIGLVAGLVRRRRVAVVRAASEQPAVETAVAGADPIEVRPATTGV</sequence>
<dbReference type="AlphaFoldDB" id="A0A7W9M3H9"/>
<organism evidence="2 3">
    <name type="scientific">Saccharothrix ecbatanensis</name>
    <dbReference type="NCBI Taxonomy" id="1105145"/>
    <lineage>
        <taxon>Bacteria</taxon>
        <taxon>Bacillati</taxon>
        <taxon>Actinomycetota</taxon>
        <taxon>Actinomycetes</taxon>
        <taxon>Pseudonocardiales</taxon>
        <taxon>Pseudonocardiaceae</taxon>
        <taxon>Saccharothrix</taxon>
    </lineage>
</organism>
<keyword evidence="1" id="KW-0472">Membrane</keyword>
<dbReference type="EMBL" id="JACHMO010000001">
    <property type="protein sequence ID" value="MBB5806051.1"/>
    <property type="molecule type" value="Genomic_DNA"/>
</dbReference>
<dbReference type="RefSeq" id="WP_184925151.1">
    <property type="nucleotide sequence ID" value="NZ_JACHMO010000001.1"/>
</dbReference>
<gene>
    <name evidence="2" type="ORF">F4560_005819</name>
</gene>
<keyword evidence="1" id="KW-0812">Transmembrane</keyword>
<accession>A0A7W9M3H9</accession>
<evidence type="ECO:0000313" key="3">
    <source>
        <dbReference type="Proteomes" id="UP000552097"/>
    </source>
</evidence>
<proteinExistence type="predicted"/>
<keyword evidence="3" id="KW-1185">Reference proteome</keyword>
<comment type="caution">
    <text evidence="2">The sequence shown here is derived from an EMBL/GenBank/DDBJ whole genome shotgun (WGS) entry which is preliminary data.</text>
</comment>
<name>A0A7W9M3H9_9PSEU</name>
<keyword evidence="1" id="KW-1133">Transmembrane helix</keyword>
<dbReference type="Proteomes" id="UP000552097">
    <property type="component" value="Unassembled WGS sequence"/>
</dbReference>
<evidence type="ECO:0000256" key="1">
    <source>
        <dbReference type="SAM" id="Phobius"/>
    </source>
</evidence>